<sequence>RRILNDEPGGGHGPKTRASTATRGRKRAAPQD</sequence>
<protein>
    <submittedName>
        <fullName evidence="2">Uncharacterized protein</fullName>
    </submittedName>
</protein>
<feature type="non-terminal residue" evidence="2">
    <location>
        <position position="32"/>
    </location>
</feature>
<name>A0A8S2XEK5_9BILA</name>
<feature type="compositionally biased region" description="Basic residues" evidence="1">
    <location>
        <begin position="23"/>
        <end position="32"/>
    </location>
</feature>
<proteinExistence type="predicted"/>
<evidence type="ECO:0000313" key="3">
    <source>
        <dbReference type="Proteomes" id="UP000681720"/>
    </source>
</evidence>
<comment type="caution">
    <text evidence="2">The sequence shown here is derived from an EMBL/GenBank/DDBJ whole genome shotgun (WGS) entry which is preliminary data.</text>
</comment>
<dbReference type="AlphaFoldDB" id="A0A8S2XEK5"/>
<evidence type="ECO:0000256" key="1">
    <source>
        <dbReference type="SAM" id="MobiDB-lite"/>
    </source>
</evidence>
<evidence type="ECO:0000313" key="2">
    <source>
        <dbReference type="EMBL" id="CAF4493366.1"/>
    </source>
</evidence>
<feature type="non-terminal residue" evidence="2">
    <location>
        <position position="1"/>
    </location>
</feature>
<gene>
    <name evidence="2" type="ORF">GIL414_LOCUS34362</name>
</gene>
<reference evidence="2" key="1">
    <citation type="submission" date="2021-02" db="EMBL/GenBank/DDBJ databases">
        <authorList>
            <person name="Nowell W R."/>
        </authorList>
    </citation>
    <scope>NUCLEOTIDE SEQUENCE</scope>
</reference>
<organism evidence="2 3">
    <name type="scientific">Rotaria magnacalcarata</name>
    <dbReference type="NCBI Taxonomy" id="392030"/>
    <lineage>
        <taxon>Eukaryota</taxon>
        <taxon>Metazoa</taxon>
        <taxon>Spiralia</taxon>
        <taxon>Gnathifera</taxon>
        <taxon>Rotifera</taxon>
        <taxon>Eurotatoria</taxon>
        <taxon>Bdelloidea</taxon>
        <taxon>Philodinida</taxon>
        <taxon>Philodinidae</taxon>
        <taxon>Rotaria</taxon>
    </lineage>
</organism>
<accession>A0A8S2XEK5</accession>
<dbReference type="EMBL" id="CAJOBJ010079188">
    <property type="protein sequence ID" value="CAF4493366.1"/>
    <property type="molecule type" value="Genomic_DNA"/>
</dbReference>
<feature type="region of interest" description="Disordered" evidence="1">
    <location>
        <begin position="1"/>
        <end position="32"/>
    </location>
</feature>
<dbReference type="Proteomes" id="UP000681720">
    <property type="component" value="Unassembled WGS sequence"/>
</dbReference>